<dbReference type="AlphaFoldDB" id="A0AA37Q8S8"/>
<feature type="domain" description="Aminotransferase class V" evidence="2">
    <location>
        <begin position="38"/>
        <end position="453"/>
    </location>
</feature>
<dbReference type="GO" id="GO:0008265">
    <property type="term" value="F:molybdenum cofactor sulfurtransferase activity"/>
    <property type="evidence" value="ECO:0007669"/>
    <property type="project" value="TreeGrafter"/>
</dbReference>
<keyword evidence="1" id="KW-0663">Pyridoxal phosphate</keyword>
<dbReference type="InterPro" id="IPR015424">
    <property type="entry name" value="PyrdxlP-dep_Trfase"/>
</dbReference>
<evidence type="ECO:0000259" key="2">
    <source>
        <dbReference type="Pfam" id="PF00266"/>
    </source>
</evidence>
<dbReference type="SUPFAM" id="SSF53383">
    <property type="entry name" value="PLP-dependent transferases"/>
    <property type="match status" value="1"/>
</dbReference>
<dbReference type="PANTHER" id="PTHR14237">
    <property type="entry name" value="MOLYBDOPTERIN COFACTOR SULFURASE MOSC"/>
    <property type="match status" value="1"/>
</dbReference>
<comment type="caution">
    <text evidence="3">The sequence shown here is derived from an EMBL/GenBank/DDBJ whole genome shotgun (WGS) entry which is preliminary data.</text>
</comment>
<evidence type="ECO:0000313" key="3">
    <source>
        <dbReference type="EMBL" id="GLC26812.1"/>
    </source>
</evidence>
<dbReference type="InterPro" id="IPR015421">
    <property type="entry name" value="PyrdxlP-dep_Trfase_major"/>
</dbReference>
<dbReference type="Proteomes" id="UP001161325">
    <property type="component" value="Unassembled WGS sequence"/>
</dbReference>
<keyword evidence="4" id="KW-1185">Reference proteome</keyword>
<reference evidence="3" key="1">
    <citation type="submission" date="2022-08" db="EMBL/GenBank/DDBJ databases">
        <title>Draft genome sequencing of Roseisolibacter agri AW1220.</title>
        <authorList>
            <person name="Tobiishi Y."/>
            <person name="Tonouchi A."/>
        </authorList>
    </citation>
    <scope>NUCLEOTIDE SEQUENCE</scope>
    <source>
        <strain evidence="3">AW1220</strain>
    </source>
</reference>
<dbReference type="Pfam" id="PF00266">
    <property type="entry name" value="Aminotran_5"/>
    <property type="match status" value="1"/>
</dbReference>
<dbReference type="Gene3D" id="3.40.640.10">
    <property type="entry name" value="Type I PLP-dependent aspartate aminotransferase-like (Major domain)"/>
    <property type="match status" value="1"/>
</dbReference>
<evidence type="ECO:0000313" key="4">
    <source>
        <dbReference type="Proteomes" id="UP001161325"/>
    </source>
</evidence>
<name>A0AA37Q8S8_9BACT</name>
<protein>
    <submittedName>
        <fullName evidence="3">Aminotransferase class V-fold PLP-dependent enzyme</fullName>
    </submittedName>
</protein>
<gene>
    <name evidence="3" type="ORF">rosag_33250</name>
</gene>
<organism evidence="3 4">
    <name type="scientific">Roseisolibacter agri</name>
    <dbReference type="NCBI Taxonomy" id="2014610"/>
    <lineage>
        <taxon>Bacteria</taxon>
        <taxon>Pseudomonadati</taxon>
        <taxon>Gemmatimonadota</taxon>
        <taxon>Gemmatimonadia</taxon>
        <taxon>Gemmatimonadales</taxon>
        <taxon>Gemmatimonadaceae</taxon>
        <taxon>Roseisolibacter</taxon>
    </lineage>
</organism>
<dbReference type="GO" id="GO:0008483">
    <property type="term" value="F:transaminase activity"/>
    <property type="evidence" value="ECO:0007669"/>
    <property type="project" value="UniProtKB-KW"/>
</dbReference>
<sequence>MLTETLRRTQAFGIDADVDFAALRAREFARLDADSHAYLDYTGSALYPESLVTAHAELLRGAVLGNPHAESPASLASSALIAEARARVLRFLDADPSEYAVVFTPNATGALRLVGEAYAFGREAPLVLSADNHNSVNGLREHARRAGAAVHVLPLDEQLRLARPEASLRALRATHAGQGLLAFPAQSNFSGARHPLSLVRAARSLGYAVLLDAAAWVPTSPLSLRAVPADFVALSFYKMFGYPTGVGALVARHDALAALRRPWFAGGTVEYVSVQHGTHLLRPGADGFEDGTADFLALGAIGAGLDFLDDVGLDRVRTRVAALTARLVAALGALTHRDGAPLVRLYGPADPCDRGGTVTFNVLDARGDAIPFSDVEARARAARVSVRGGCFCNPGASEAAFGFPFEATARCLAATTRAGWSLERFADCLRGHAVGAVRASVGIPTSDADLDRLVEVVAAMADDPGGR</sequence>
<evidence type="ECO:0000256" key="1">
    <source>
        <dbReference type="ARBA" id="ARBA00022898"/>
    </source>
</evidence>
<dbReference type="InterPro" id="IPR000192">
    <property type="entry name" value="Aminotrans_V_dom"/>
</dbReference>
<dbReference type="PANTHER" id="PTHR14237:SF80">
    <property type="entry name" value="MOLYBDENUM COFACTOR SULFURASE"/>
    <property type="match status" value="1"/>
</dbReference>
<dbReference type="GO" id="GO:0043545">
    <property type="term" value="P:molybdopterin cofactor metabolic process"/>
    <property type="evidence" value="ECO:0007669"/>
    <property type="project" value="TreeGrafter"/>
</dbReference>
<keyword evidence="3" id="KW-0032">Aminotransferase</keyword>
<dbReference type="EMBL" id="BRXS01000005">
    <property type="protein sequence ID" value="GLC26812.1"/>
    <property type="molecule type" value="Genomic_DNA"/>
</dbReference>
<accession>A0AA37Q8S8</accession>
<dbReference type="RefSeq" id="WP_284351266.1">
    <property type="nucleotide sequence ID" value="NZ_BRXS01000005.1"/>
</dbReference>
<proteinExistence type="predicted"/>
<keyword evidence="3" id="KW-0808">Transferase</keyword>